<keyword evidence="3" id="KW-1185">Reference proteome</keyword>
<dbReference type="Proteomes" id="UP001596303">
    <property type="component" value="Unassembled WGS sequence"/>
</dbReference>
<name>A0ABW1S5E3_9PROT</name>
<dbReference type="EMBL" id="JBHSSW010000003">
    <property type="protein sequence ID" value="MFC6196872.1"/>
    <property type="molecule type" value="Genomic_DNA"/>
</dbReference>
<evidence type="ECO:0000313" key="2">
    <source>
        <dbReference type="EMBL" id="MFC6196872.1"/>
    </source>
</evidence>
<accession>A0ABW1S5E3</accession>
<evidence type="ECO:0008006" key="4">
    <source>
        <dbReference type="Google" id="ProtNLM"/>
    </source>
</evidence>
<proteinExistence type="predicted"/>
<sequence length="167" mass="18640">MASKRISGIRHALLLASGVFLAACNLSEPDVDEPPPQLPGDAPLELVIAAERWEILIENAQGLTPRTEISMPGESGMTNTRRVHQALIDGALTLVALRNDVCREELLGAIECRHVRFPDWVTVYEAEPPELYVLQERSEWLARTLPRFVELRCTTARGGWRKACEVD</sequence>
<feature type="chain" id="PRO_5045692933" description="Lipoprotein" evidence="1">
    <location>
        <begin position="23"/>
        <end position="167"/>
    </location>
</feature>
<evidence type="ECO:0000313" key="3">
    <source>
        <dbReference type="Proteomes" id="UP001596303"/>
    </source>
</evidence>
<protein>
    <recommendedName>
        <fullName evidence="4">Lipoprotein</fullName>
    </recommendedName>
</protein>
<keyword evidence="1" id="KW-0732">Signal</keyword>
<gene>
    <name evidence="2" type="ORF">ACFQDM_02215</name>
</gene>
<reference evidence="3" key="1">
    <citation type="journal article" date="2019" name="Int. J. Syst. Evol. Microbiol.">
        <title>The Global Catalogue of Microorganisms (GCM) 10K type strain sequencing project: providing services to taxonomists for standard genome sequencing and annotation.</title>
        <authorList>
            <consortium name="The Broad Institute Genomics Platform"/>
            <consortium name="The Broad Institute Genome Sequencing Center for Infectious Disease"/>
            <person name="Wu L."/>
            <person name="Ma J."/>
        </authorList>
    </citation>
    <scope>NUCLEOTIDE SEQUENCE [LARGE SCALE GENOMIC DNA]</scope>
    <source>
        <strain evidence="3">CGMCC-1.15741</strain>
    </source>
</reference>
<organism evidence="2 3">
    <name type="scientific">Ponticaulis profundi</name>
    <dbReference type="NCBI Taxonomy" id="2665222"/>
    <lineage>
        <taxon>Bacteria</taxon>
        <taxon>Pseudomonadati</taxon>
        <taxon>Pseudomonadota</taxon>
        <taxon>Alphaproteobacteria</taxon>
        <taxon>Hyphomonadales</taxon>
        <taxon>Hyphomonadaceae</taxon>
        <taxon>Ponticaulis</taxon>
    </lineage>
</organism>
<comment type="caution">
    <text evidence="2">The sequence shown here is derived from an EMBL/GenBank/DDBJ whole genome shotgun (WGS) entry which is preliminary data.</text>
</comment>
<dbReference type="RefSeq" id="WP_377374863.1">
    <property type="nucleotide sequence ID" value="NZ_JBHSSW010000003.1"/>
</dbReference>
<dbReference type="PROSITE" id="PS51257">
    <property type="entry name" value="PROKAR_LIPOPROTEIN"/>
    <property type="match status" value="1"/>
</dbReference>
<evidence type="ECO:0000256" key="1">
    <source>
        <dbReference type="SAM" id="SignalP"/>
    </source>
</evidence>
<feature type="signal peptide" evidence="1">
    <location>
        <begin position="1"/>
        <end position="22"/>
    </location>
</feature>